<proteinExistence type="predicted"/>
<evidence type="ECO:0000313" key="1">
    <source>
        <dbReference type="EMBL" id="RAL01883.1"/>
    </source>
</evidence>
<accession>A0A395H2J1</accession>
<dbReference type="Proteomes" id="UP000249402">
    <property type="component" value="Unassembled WGS sequence"/>
</dbReference>
<sequence>MTLPVFCHSSSRANHNRHGWCRCSRISRIRFAFVRLVSSSEGLSGWEIKVERSTTNTSRPTGTVVSPGRKARVALVLPLVEAQWGSGTGDHRALSLADLGCREWRLPTW</sequence>
<dbReference type="EMBL" id="KZ824433">
    <property type="protein sequence ID" value="RAL01883.1"/>
    <property type="molecule type" value="Genomic_DNA"/>
</dbReference>
<dbReference type="VEuPathDB" id="FungiDB:BO80DRAFT_45984"/>
<gene>
    <name evidence="1" type="ORF">BO80DRAFT_45984</name>
</gene>
<dbReference type="RefSeq" id="XP_025576210.1">
    <property type="nucleotide sequence ID" value="XM_025722365.1"/>
</dbReference>
<organism evidence="1 2">
    <name type="scientific">Aspergillus ibericus CBS 121593</name>
    <dbReference type="NCBI Taxonomy" id="1448316"/>
    <lineage>
        <taxon>Eukaryota</taxon>
        <taxon>Fungi</taxon>
        <taxon>Dikarya</taxon>
        <taxon>Ascomycota</taxon>
        <taxon>Pezizomycotina</taxon>
        <taxon>Eurotiomycetes</taxon>
        <taxon>Eurotiomycetidae</taxon>
        <taxon>Eurotiales</taxon>
        <taxon>Aspergillaceae</taxon>
        <taxon>Aspergillus</taxon>
        <taxon>Aspergillus subgen. Circumdati</taxon>
    </lineage>
</organism>
<protein>
    <submittedName>
        <fullName evidence="1">Uncharacterized protein</fullName>
    </submittedName>
</protein>
<dbReference type="GeneID" id="37227230"/>
<reference evidence="1 2" key="1">
    <citation type="submission" date="2018-02" db="EMBL/GenBank/DDBJ databases">
        <title>The genomes of Aspergillus section Nigri reveals drivers in fungal speciation.</title>
        <authorList>
            <consortium name="DOE Joint Genome Institute"/>
            <person name="Vesth T.C."/>
            <person name="Nybo J."/>
            <person name="Theobald S."/>
            <person name="Brandl J."/>
            <person name="Frisvad J.C."/>
            <person name="Nielsen K.F."/>
            <person name="Lyhne E.K."/>
            <person name="Kogle M.E."/>
            <person name="Kuo A."/>
            <person name="Riley R."/>
            <person name="Clum A."/>
            <person name="Nolan M."/>
            <person name="Lipzen A."/>
            <person name="Salamov A."/>
            <person name="Henrissat B."/>
            <person name="Wiebenga A."/>
            <person name="De vries R.P."/>
            <person name="Grigoriev I.V."/>
            <person name="Mortensen U.H."/>
            <person name="Andersen M.R."/>
            <person name="Baker S.E."/>
        </authorList>
    </citation>
    <scope>NUCLEOTIDE SEQUENCE [LARGE SCALE GENOMIC DNA]</scope>
    <source>
        <strain evidence="1 2">CBS 121593</strain>
    </source>
</reference>
<evidence type="ECO:0000313" key="2">
    <source>
        <dbReference type="Proteomes" id="UP000249402"/>
    </source>
</evidence>
<keyword evidence="2" id="KW-1185">Reference proteome</keyword>
<dbReference type="AlphaFoldDB" id="A0A395H2J1"/>
<name>A0A395H2J1_9EURO</name>